<dbReference type="RefSeq" id="WP_068686310.1">
    <property type="nucleotide sequence ID" value="NZ_LYPA01000072.1"/>
</dbReference>
<sequence>MNNPSKGNNGAAWRSHLLLAGLLLLFIAGIYGISALYELGRSSDYRTVTLPTGQTPNSLAEIPGTTFKIESVFRQSFEYPIYNLLAVDRNKLLINRPDASFSGLKLSLLSIDEKELQDIASNVEYGITLSPDKQQLIYGKFGSSWNEMTMHAYQLDTGEEAPFNGSTLILVSFIDDHSFVGLDSEHLNLIVSHDGSQQTLYSYDEMTELIAKASGAEQTSDVIFFSFYQLSSDKQSIYFLAQIKEGYGLYRFGLQKREDIVEIVTAEDIQQFVEISNGKFIIQGTVDGKAGIYMYDSPAKSFTLLAEGPIWNMVLDDDLTRLAYFSVQDNQNNELHVALLENGKLLSDTVIYRNIDNLQLMKWLGNDLFLTGGDMEKSELYRFTLNAW</sequence>
<dbReference type="OrthoDB" id="2590460at2"/>
<evidence type="ECO:0000313" key="1">
    <source>
        <dbReference type="EMBL" id="OBR63474.1"/>
    </source>
</evidence>
<dbReference type="AlphaFoldDB" id="A0A1A5YD06"/>
<reference evidence="1 2" key="1">
    <citation type="submission" date="2016-05" db="EMBL/GenBank/DDBJ databases">
        <title>Paenibacillus oryzae. sp. nov., isolated from the rice root.</title>
        <authorList>
            <person name="Zhang J."/>
            <person name="Zhang X."/>
        </authorList>
    </citation>
    <scope>NUCLEOTIDE SEQUENCE [LARGE SCALE GENOMIC DNA]</scope>
    <source>
        <strain evidence="1 2">1DrF-4</strain>
    </source>
</reference>
<gene>
    <name evidence="1" type="ORF">A7K91_17095</name>
</gene>
<protein>
    <submittedName>
        <fullName evidence="1">Uncharacterized protein</fullName>
    </submittedName>
</protein>
<dbReference type="STRING" id="1844972.A7K91_17095"/>
<accession>A0A1A5YD06</accession>
<dbReference type="SUPFAM" id="SSF69304">
    <property type="entry name" value="Tricorn protease N-terminal domain"/>
    <property type="match status" value="1"/>
</dbReference>
<evidence type="ECO:0000313" key="2">
    <source>
        <dbReference type="Proteomes" id="UP000092024"/>
    </source>
</evidence>
<dbReference type="Proteomes" id="UP000092024">
    <property type="component" value="Unassembled WGS sequence"/>
</dbReference>
<organism evidence="1 2">
    <name type="scientific">Paenibacillus oryzae</name>
    <dbReference type="NCBI Taxonomy" id="1844972"/>
    <lineage>
        <taxon>Bacteria</taxon>
        <taxon>Bacillati</taxon>
        <taxon>Bacillota</taxon>
        <taxon>Bacilli</taxon>
        <taxon>Bacillales</taxon>
        <taxon>Paenibacillaceae</taxon>
        <taxon>Paenibacillus</taxon>
    </lineage>
</organism>
<dbReference type="EMBL" id="LYPA01000072">
    <property type="protein sequence ID" value="OBR63474.1"/>
    <property type="molecule type" value="Genomic_DNA"/>
</dbReference>
<comment type="caution">
    <text evidence="1">The sequence shown here is derived from an EMBL/GenBank/DDBJ whole genome shotgun (WGS) entry which is preliminary data.</text>
</comment>
<keyword evidence="2" id="KW-1185">Reference proteome</keyword>
<proteinExistence type="predicted"/>
<name>A0A1A5YD06_9BACL</name>